<dbReference type="EMBL" id="CM024799">
    <property type="protein sequence ID" value="KAG8013546.1"/>
    <property type="molecule type" value="Genomic_DNA"/>
</dbReference>
<comment type="caution">
    <text evidence="1">The sequence shown here is derived from an EMBL/GenBank/DDBJ whole genome shotgun (WGS) entry which is preliminary data.</text>
</comment>
<accession>A0ACB7FHE2</accession>
<keyword evidence="1" id="KW-0675">Receptor</keyword>
<evidence type="ECO:0000313" key="2">
    <source>
        <dbReference type="Proteomes" id="UP000805704"/>
    </source>
</evidence>
<keyword evidence="2" id="KW-1185">Reference proteome</keyword>
<name>A0ACB7FHE2_NIBAL</name>
<protein>
    <submittedName>
        <fullName evidence="1">Complement component C1q receptor</fullName>
    </submittedName>
</protein>
<sequence length="268" mass="29397">MINNGGCDHLCHPGTDRVQCSCKEGYSLEKNGFTCRTKDLCPNGFQLDANQHTCSDMDECQSQICEHLCINTHGNYTCMCKDGYQMVDGKQGFTVSEDGHSCVDINECVSKRCQFTCVNTNGSFLCTCPHGFHVETDGLTCAPEVTETSAPSSESLTRTTVELQHQSPHTDAPPPELVNITHSNQQSNSSSVASFAKTFNSRLIICVLGSVIPLLILVAVTLAIMIFRCSRTKKEAKKNTTTDGYCWVSSGLDPRLEKLYESILTDDL</sequence>
<dbReference type="Proteomes" id="UP000805704">
    <property type="component" value="Chromosome 11"/>
</dbReference>
<evidence type="ECO:0000313" key="1">
    <source>
        <dbReference type="EMBL" id="KAG8013546.1"/>
    </source>
</evidence>
<proteinExistence type="predicted"/>
<organism evidence="1 2">
    <name type="scientific">Nibea albiflora</name>
    <name type="common">Yellow drum</name>
    <name type="synonym">Corvina albiflora</name>
    <dbReference type="NCBI Taxonomy" id="240163"/>
    <lineage>
        <taxon>Eukaryota</taxon>
        <taxon>Metazoa</taxon>
        <taxon>Chordata</taxon>
        <taxon>Craniata</taxon>
        <taxon>Vertebrata</taxon>
        <taxon>Euteleostomi</taxon>
        <taxon>Actinopterygii</taxon>
        <taxon>Neopterygii</taxon>
        <taxon>Teleostei</taxon>
        <taxon>Neoteleostei</taxon>
        <taxon>Acanthomorphata</taxon>
        <taxon>Eupercaria</taxon>
        <taxon>Sciaenidae</taxon>
        <taxon>Nibea</taxon>
    </lineage>
</organism>
<gene>
    <name evidence="1" type="primary">CD93.2</name>
    <name evidence="1" type="ORF">GBF38_021979</name>
</gene>
<reference evidence="1" key="1">
    <citation type="submission" date="2020-04" db="EMBL/GenBank/DDBJ databases">
        <title>A chromosome-scale assembly and high-density genetic map of the yellow drum (Nibea albiflora) genome.</title>
        <authorList>
            <person name="Xu D."/>
            <person name="Zhang W."/>
            <person name="Chen R."/>
            <person name="Tan P."/>
            <person name="Wang L."/>
            <person name="Song H."/>
            <person name="Tian L."/>
            <person name="Zhu Q."/>
            <person name="Wang B."/>
        </authorList>
    </citation>
    <scope>NUCLEOTIDE SEQUENCE</scope>
    <source>
        <strain evidence="1">ZJHYS-2018</strain>
    </source>
</reference>